<evidence type="ECO:0000313" key="2">
    <source>
        <dbReference type="EMBL" id="KAF5810567.1"/>
    </source>
</evidence>
<dbReference type="Gramene" id="mRNA:HanXRQr2_Chr04g0171091">
    <property type="protein sequence ID" value="CDS:HanXRQr2_Chr04g0171091.1"/>
    <property type="gene ID" value="HanXRQr2_Chr04g0171091"/>
</dbReference>
<protein>
    <submittedName>
        <fullName evidence="2">Uncharacterized protein</fullName>
    </submittedName>
</protein>
<organism evidence="2 3">
    <name type="scientific">Helianthus annuus</name>
    <name type="common">Common sunflower</name>
    <dbReference type="NCBI Taxonomy" id="4232"/>
    <lineage>
        <taxon>Eukaryota</taxon>
        <taxon>Viridiplantae</taxon>
        <taxon>Streptophyta</taxon>
        <taxon>Embryophyta</taxon>
        <taxon>Tracheophyta</taxon>
        <taxon>Spermatophyta</taxon>
        <taxon>Magnoliopsida</taxon>
        <taxon>eudicotyledons</taxon>
        <taxon>Gunneridae</taxon>
        <taxon>Pentapetalae</taxon>
        <taxon>asterids</taxon>
        <taxon>campanulids</taxon>
        <taxon>Asterales</taxon>
        <taxon>Asteraceae</taxon>
        <taxon>Asteroideae</taxon>
        <taxon>Heliantheae alliance</taxon>
        <taxon>Heliantheae</taxon>
        <taxon>Helianthus</taxon>
    </lineage>
</organism>
<dbReference type="AlphaFoldDB" id="A0A9K3J8S1"/>
<keyword evidence="3" id="KW-1185">Reference proteome</keyword>
<reference evidence="2" key="2">
    <citation type="submission" date="2020-06" db="EMBL/GenBank/DDBJ databases">
        <title>Helianthus annuus Genome sequencing and assembly Release 2.</title>
        <authorList>
            <person name="Gouzy J."/>
            <person name="Langlade N."/>
            <person name="Munos S."/>
        </authorList>
    </citation>
    <scope>NUCLEOTIDE SEQUENCE</scope>
    <source>
        <tissue evidence="2">Leaves</tissue>
    </source>
</reference>
<sequence>MAKMVTRSSPNKGRDLNGSPQRQNLLKNPSTELCRSTDPEIDRLNTCFPPGTIFRPFDSSTKSDYVSPVWVCFPAIPFHIGYIYPFPEFSQRFFTLAGLCYSQAMPILWRLLYTLEQIISDEGLDFNLSELSHMYALVSHESQRFQFKAKPHQPLPILKTTKNDTSWKNRFFFVRRDSIPLEDSLPKKSGS</sequence>
<evidence type="ECO:0000256" key="1">
    <source>
        <dbReference type="SAM" id="MobiDB-lite"/>
    </source>
</evidence>
<dbReference type="Proteomes" id="UP000215914">
    <property type="component" value="Unassembled WGS sequence"/>
</dbReference>
<feature type="compositionally biased region" description="Polar residues" evidence="1">
    <location>
        <begin position="1"/>
        <end position="11"/>
    </location>
</feature>
<evidence type="ECO:0000313" key="3">
    <source>
        <dbReference type="Proteomes" id="UP000215914"/>
    </source>
</evidence>
<comment type="caution">
    <text evidence="2">The sequence shown here is derived from an EMBL/GenBank/DDBJ whole genome shotgun (WGS) entry which is preliminary data.</text>
</comment>
<dbReference type="EMBL" id="MNCJ02000319">
    <property type="protein sequence ID" value="KAF5810567.1"/>
    <property type="molecule type" value="Genomic_DNA"/>
</dbReference>
<accession>A0A9K3J8S1</accession>
<name>A0A9K3J8S1_HELAN</name>
<reference evidence="2" key="1">
    <citation type="journal article" date="2017" name="Nature">
        <title>The sunflower genome provides insights into oil metabolism, flowering and Asterid evolution.</title>
        <authorList>
            <person name="Badouin H."/>
            <person name="Gouzy J."/>
            <person name="Grassa C.J."/>
            <person name="Murat F."/>
            <person name="Staton S.E."/>
            <person name="Cottret L."/>
            <person name="Lelandais-Briere C."/>
            <person name="Owens G.L."/>
            <person name="Carrere S."/>
            <person name="Mayjonade B."/>
            <person name="Legrand L."/>
            <person name="Gill N."/>
            <person name="Kane N.C."/>
            <person name="Bowers J.E."/>
            <person name="Hubner S."/>
            <person name="Bellec A."/>
            <person name="Berard A."/>
            <person name="Berges H."/>
            <person name="Blanchet N."/>
            <person name="Boniface M.C."/>
            <person name="Brunel D."/>
            <person name="Catrice O."/>
            <person name="Chaidir N."/>
            <person name="Claudel C."/>
            <person name="Donnadieu C."/>
            <person name="Faraut T."/>
            <person name="Fievet G."/>
            <person name="Helmstetter N."/>
            <person name="King M."/>
            <person name="Knapp S.J."/>
            <person name="Lai Z."/>
            <person name="Le Paslier M.C."/>
            <person name="Lippi Y."/>
            <person name="Lorenzon L."/>
            <person name="Mandel J.R."/>
            <person name="Marage G."/>
            <person name="Marchand G."/>
            <person name="Marquand E."/>
            <person name="Bret-Mestries E."/>
            <person name="Morien E."/>
            <person name="Nambeesan S."/>
            <person name="Nguyen T."/>
            <person name="Pegot-Espagnet P."/>
            <person name="Pouilly N."/>
            <person name="Raftis F."/>
            <person name="Sallet E."/>
            <person name="Schiex T."/>
            <person name="Thomas J."/>
            <person name="Vandecasteele C."/>
            <person name="Vares D."/>
            <person name="Vear F."/>
            <person name="Vautrin S."/>
            <person name="Crespi M."/>
            <person name="Mangin B."/>
            <person name="Burke J.M."/>
            <person name="Salse J."/>
            <person name="Munos S."/>
            <person name="Vincourt P."/>
            <person name="Rieseberg L.H."/>
            <person name="Langlade N.B."/>
        </authorList>
    </citation>
    <scope>NUCLEOTIDE SEQUENCE</scope>
    <source>
        <tissue evidence="2">Leaves</tissue>
    </source>
</reference>
<feature type="compositionally biased region" description="Polar residues" evidence="1">
    <location>
        <begin position="18"/>
        <end position="31"/>
    </location>
</feature>
<feature type="region of interest" description="Disordered" evidence="1">
    <location>
        <begin position="1"/>
        <end position="31"/>
    </location>
</feature>
<gene>
    <name evidence="2" type="ORF">HanXRQr2_Chr04g0171091</name>
</gene>
<proteinExistence type="predicted"/>